<keyword evidence="4 7" id="KW-0560">Oxidoreductase</keyword>
<name>A0A8S1U769_9CILI</name>
<evidence type="ECO:0000256" key="3">
    <source>
        <dbReference type="ARBA" id="ARBA00022723"/>
    </source>
</evidence>
<dbReference type="PANTHER" id="PTHR24291">
    <property type="entry name" value="CYTOCHROME P450 FAMILY 4"/>
    <property type="match status" value="1"/>
</dbReference>
<gene>
    <name evidence="8" type="ORF">PPENT_87.1.T0340062</name>
</gene>
<dbReference type="PROSITE" id="PS00086">
    <property type="entry name" value="CYTOCHROME_P450"/>
    <property type="match status" value="1"/>
</dbReference>
<dbReference type="EMBL" id="CAJJDO010000034">
    <property type="protein sequence ID" value="CAD8159922.1"/>
    <property type="molecule type" value="Genomic_DNA"/>
</dbReference>
<dbReference type="GO" id="GO:0004497">
    <property type="term" value="F:monooxygenase activity"/>
    <property type="evidence" value="ECO:0007669"/>
    <property type="project" value="UniProtKB-KW"/>
</dbReference>
<dbReference type="GO" id="GO:0016705">
    <property type="term" value="F:oxidoreductase activity, acting on paired donors, with incorporation or reduction of molecular oxygen"/>
    <property type="evidence" value="ECO:0007669"/>
    <property type="project" value="InterPro"/>
</dbReference>
<comment type="similarity">
    <text evidence="1 7">Belongs to the cytochrome P450 family.</text>
</comment>
<reference evidence="8" key="1">
    <citation type="submission" date="2021-01" db="EMBL/GenBank/DDBJ databases">
        <authorList>
            <consortium name="Genoscope - CEA"/>
            <person name="William W."/>
        </authorList>
    </citation>
    <scope>NUCLEOTIDE SEQUENCE</scope>
</reference>
<keyword evidence="5 7" id="KW-0408">Iron</keyword>
<evidence type="ECO:0000256" key="4">
    <source>
        <dbReference type="ARBA" id="ARBA00023002"/>
    </source>
</evidence>
<keyword evidence="3 7" id="KW-0479">Metal-binding</keyword>
<evidence type="ECO:0000256" key="7">
    <source>
        <dbReference type="RuleBase" id="RU000461"/>
    </source>
</evidence>
<dbReference type="InterPro" id="IPR017972">
    <property type="entry name" value="Cyt_P450_CS"/>
</dbReference>
<dbReference type="InterPro" id="IPR050196">
    <property type="entry name" value="Cytochrome_P450_Monoox"/>
</dbReference>
<accession>A0A8S1U769</accession>
<evidence type="ECO:0000313" key="8">
    <source>
        <dbReference type="EMBL" id="CAD8159922.1"/>
    </source>
</evidence>
<dbReference type="GO" id="GO:0005506">
    <property type="term" value="F:iron ion binding"/>
    <property type="evidence" value="ECO:0007669"/>
    <property type="project" value="InterPro"/>
</dbReference>
<dbReference type="OrthoDB" id="414857at2759"/>
<protein>
    <recommendedName>
        <fullName evidence="10">Cytochrome P450</fullName>
    </recommendedName>
</protein>
<evidence type="ECO:0000313" key="9">
    <source>
        <dbReference type="Proteomes" id="UP000689195"/>
    </source>
</evidence>
<evidence type="ECO:0000256" key="1">
    <source>
        <dbReference type="ARBA" id="ARBA00010617"/>
    </source>
</evidence>
<keyword evidence="9" id="KW-1185">Reference proteome</keyword>
<dbReference type="Proteomes" id="UP000689195">
    <property type="component" value="Unassembled WGS sequence"/>
</dbReference>
<dbReference type="InterPro" id="IPR001128">
    <property type="entry name" value="Cyt_P450"/>
</dbReference>
<dbReference type="CDD" id="cd20621">
    <property type="entry name" value="CYP5011A1-like"/>
    <property type="match status" value="1"/>
</dbReference>
<evidence type="ECO:0000256" key="2">
    <source>
        <dbReference type="ARBA" id="ARBA00022617"/>
    </source>
</evidence>
<keyword evidence="2 7" id="KW-0349">Heme</keyword>
<organism evidence="8 9">
    <name type="scientific">Paramecium pentaurelia</name>
    <dbReference type="NCBI Taxonomy" id="43138"/>
    <lineage>
        <taxon>Eukaryota</taxon>
        <taxon>Sar</taxon>
        <taxon>Alveolata</taxon>
        <taxon>Ciliophora</taxon>
        <taxon>Intramacronucleata</taxon>
        <taxon>Oligohymenophorea</taxon>
        <taxon>Peniculida</taxon>
        <taxon>Parameciidae</taxon>
        <taxon>Paramecium</taxon>
    </lineage>
</organism>
<dbReference type="PANTHER" id="PTHR24291:SF50">
    <property type="entry name" value="BIFUNCTIONAL ALBAFLAVENONE MONOOXYGENASE_TERPENE SYNTHASE"/>
    <property type="match status" value="1"/>
</dbReference>
<dbReference type="GO" id="GO:0020037">
    <property type="term" value="F:heme binding"/>
    <property type="evidence" value="ECO:0007669"/>
    <property type="project" value="InterPro"/>
</dbReference>
<evidence type="ECO:0000256" key="6">
    <source>
        <dbReference type="ARBA" id="ARBA00023033"/>
    </source>
</evidence>
<keyword evidence="6 7" id="KW-0503">Monooxygenase</keyword>
<proteinExistence type="inferred from homology"/>
<dbReference type="FunFam" id="1.10.630.10:FF:000091">
    <property type="entry name" value="Uncharacterized protein"/>
    <property type="match status" value="1"/>
</dbReference>
<sequence>MLLYILIGLLVLFIYFTCLKTYIKLIQLKLTLGNKAIIRFYPLTGDFAQIPKSNQLYGDGLKHFQKRVFDNPNVKFVLSNLMHEPLIEIYDPEYYKEVFINHELYQRADVLYHEKLTSRGILYSEGQKFKQQRSILGNHFTYDKLKERIPKVNQVVQEKIKNQDINQLHKFLVDLTTEIVMKSFFGGETLEFKLNGQSVPAEILDLDEEMGAQNLFNPYVVLKRLIFGRKGDKIFPSPSQKHLNQRVDRLIDFITSQINQKISNQNNKGNDFLDIYVDAYLKQQQNDTKIEILEICSMFITMFAAGSGTSVNALTMTLYFLGLEQEAQKEIREQILQVLNGQTEVKDIHLQQLTKLTAFIQEMFRFKAPLFAPFIRKAKKTHYIKNLKIDKGTNVLVLFAAPGWSNKHYDNPDKFDYKRWLNANPIKEDNGFVYMPFSAGMRNCIGQHMAQLNMKVILSHILMNYNITLDPNLQVRFPINFQIDIEPNNIIKFERIN</sequence>
<evidence type="ECO:0008006" key="10">
    <source>
        <dbReference type="Google" id="ProtNLM"/>
    </source>
</evidence>
<dbReference type="Pfam" id="PF00067">
    <property type="entry name" value="p450"/>
    <property type="match status" value="1"/>
</dbReference>
<evidence type="ECO:0000256" key="5">
    <source>
        <dbReference type="ARBA" id="ARBA00023004"/>
    </source>
</evidence>
<dbReference type="AlphaFoldDB" id="A0A8S1U769"/>
<comment type="caution">
    <text evidence="8">The sequence shown here is derived from an EMBL/GenBank/DDBJ whole genome shotgun (WGS) entry which is preliminary data.</text>
</comment>